<dbReference type="EMBL" id="JACVXA010000007">
    <property type="protein sequence ID" value="MBE3637279.1"/>
    <property type="molecule type" value="Genomic_DNA"/>
</dbReference>
<comment type="caution">
    <text evidence="1">The sequence shown here is derived from an EMBL/GenBank/DDBJ whole genome shotgun (WGS) entry which is preliminary data.</text>
</comment>
<proteinExistence type="predicted"/>
<sequence length="201" mass="20115">MSSEARVARGPVGTGLVAMALLLGGGPAGAGDSMVDPVGPIFVPAPAALSAGAGAGPGGAAAVLRGAAAFCGALQPAYQVSCLGDRIAAAAAALPRGPETAEARKALEAAAARLDRLAREARDPDMPQITARSTGPQPQRTQGPLVPVAPARQADIRAEALEVVAEAQTVLLRSTSRSAERQAQFVEIAQALESGKVLLRS</sequence>
<dbReference type="AlphaFoldDB" id="A0A8J6YW27"/>
<evidence type="ECO:0000313" key="2">
    <source>
        <dbReference type="Proteomes" id="UP000609121"/>
    </source>
</evidence>
<keyword evidence="2" id="KW-1185">Reference proteome</keyword>
<accession>A0A8J6YW27</accession>
<evidence type="ECO:0000313" key="1">
    <source>
        <dbReference type="EMBL" id="MBE3637279.1"/>
    </source>
</evidence>
<gene>
    <name evidence="1" type="ORF">ICN82_03570</name>
</gene>
<protein>
    <submittedName>
        <fullName evidence="1">Uncharacterized protein</fullName>
    </submittedName>
</protein>
<dbReference type="Proteomes" id="UP000609121">
    <property type="component" value="Unassembled WGS sequence"/>
</dbReference>
<reference evidence="1" key="1">
    <citation type="submission" date="2020-09" db="EMBL/GenBank/DDBJ databases">
        <title>A novel bacterium of genus Mangrovicoccus, isolated from South China Sea.</title>
        <authorList>
            <person name="Huang H."/>
            <person name="Mo K."/>
            <person name="Hu Y."/>
        </authorList>
    </citation>
    <scope>NUCLEOTIDE SEQUENCE</scope>
    <source>
        <strain evidence="1">HB182678</strain>
    </source>
</reference>
<organism evidence="1 2">
    <name type="scientific">Mangrovicoccus algicola</name>
    <dbReference type="NCBI Taxonomy" id="2771008"/>
    <lineage>
        <taxon>Bacteria</taxon>
        <taxon>Pseudomonadati</taxon>
        <taxon>Pseudomonadota</taxon>
        <taxon>Alphaproteobacteria</taxon>
        <taxon>Rhodobacterales</taxon>
        <taxon>Paracoccaceae</taxon>
        <taxon>Mangrovicoccus</taxon>
    </lineage>
</organism>
<dbReference type="RefSeq" id="WP_193179693.1">
    <property type="nucleotide sequence ID" value="NZ_JACVXA010000007.1"/>
</dbReference>
<name>A0A8J6YW27_9RHOB</name>